<reference evidence="2" key="1">
    <citation type="submission" date="2019-12" db="EMBL/GenBank/DDBJ databases">
        <title>Genome sequencing and annotation of Brassica cretica.</title>
        <authorList>
            <person name="Studholme D.J."/>
            <person name="Sarris P."/>
        </authorList>
    </citation>
    <scope>NUCLEOTIDE SEQUENCE</scope>
    <source>
        <strain evidence="2">PFS-109/04</strain>
        <tissue evidence="2">Leaf</tissue>
    </source>
</reference>
<comment type="caution">
    <text evidence="2">The sequence shown here is derived from an EMBL/GenBank/DDBJ whole genome shotgun (WGS) entry which is preliminary data.</text>
</comment>
<feature type="region of interest" description="Disordered" evidence="1">
    <location>
        <begin position="75"/>
        <end position="102"/>
    </location>
</feature>
<proteinExistence type="predicted"/>
<evidence type="ECO:0000313" key="2">
    <source>
        <dbReference type="EMBL" id="KAF3509567.1"/>
    </source>
</evidence>
<accession>A0A8S9P8U1</accession>
<evidence type="ECO:0000313" key="3">
    <source>
        <dbReference type="Proteomes" id="UP000712600"/>
    </source>
</evidence>
<name>A0A8S9P8U1_BRACR</name>
<sequence>MRDSLSVRDEISDPSFLILSGALTAEMGLSSAARWLGVQELGAPKRYVEEKDEQKIGVAKEGKDHFAVGLVTVRGRRRGGGDGGTDEPDTEAEVDAVQRTVF</sequence>
<protein>
    <submittedName>
        <fullName evidence="2">Uncharacterized protein</fullName>
    </submittedName>
</protein>
<gene>
    <name evidence="2" type="ORF">F2Q69_00001777</name>
</gene>
<feature type="compositionally biased region" description="Acidic residues" evidence="1">
    <location>
        <begin position="84"/>
        <end position="94"/>
    </location>
</feature>
<dbReference type="EMBL" id="QGKX02001521">
    <property type="protein sequence ID" value="KAF3509567.1"/>
    <property type="molecule type" value="Genomic_DNA"/>
</dbReference>
<evidence type="ECO:0000256" key="1">
    <source>
        <dbReference type="SAM" id="MobiDB-lite"/>
    </source>
</evidence>
<organism evidence="2 3">
    <name type="scientific">Brassica cretica</name>
    <name type="common">Mustard</name>
    <dbReference type="NCBI Taxonomy" id="69181"/>
    <lineage>
        <taxon>Eukaryota</taxon>
        <taxon>Viridiplantae</taxon>
        <taxon>Streptophyta</taxon>
        <taxon>Embryophyta</taxon>
        <taxon>Tracheophyta</taxon>
        <taxon>Spermatophyta</taxon>
        <taxon>Magnoliopsida</taxon>
        <taxon>eudicotyledons</taxon>
        <taxon>Gunneridae</taxon>
        <taxon>Pentapetalae</taxon>
        <taxon>rosids</taxon>
        <taxon>malvids</taxon>
        <taxon>Brassicales</taxon>
        <taxon>Brassicaceae</taxon>
        <taxon>Brassiceae</taxon>
        <taxon>Brassica</taxon>
    </lineage>
</organism>
<dbReference type="Proteomes" id="UP000712600">
    <property type="component" value="Unassembled WGS sequence"/>
</dbReference>
<dbReference type="AlphaFoldDB" id="A0A8S9P8U1"/>